<dbReference type="GO" id="GO:0046872">
    <property type="term" value="F:metal ion binding"/>
    <property type="evidence" value="ECO:0007669"/>
    <property type="project" value="UniProtKB-KW"/>
</dbReference>
<keyword evidence="4" id="KW-1185">Reference proteome</keyword>
<evidence type="ECO:0000259" key="3">
    <source>
        <dbReference type="Pfam" id="PF13359"/>
    </source>
</evidence>
<dbReference type="RefSeq" id="XP_031554794.1">
    <property type="nucleotide sequence ID" value="XM_031698934.1"/>
</dbReference>
<dbReference type="AlphaFoldDB" id="A0A6P8HEE0"/>
<protein>
    <submittedName>
        <fullName evidence="5">Uncharacterized protein LOC116291725</fullName>
    </submittedName>
</protein>
<comment type="cofactor">
    <cofactor evidence="1">
        <name>a divalent metal cation</name>
        <dbReference type="ChEBI" id="CHEBI:60240"/>
    </cofactor>
</comment>
<evidence type="ECO:0000313" key="5">
    <source>
        <dbReference type="RefSeq" id="XP_031554794.1"/>
    </source>
</evidence>
<dbReference type="Pfam" id="PF13359">
    <property type="entry name" value="DDE_Tnp_4"/>
    <property type="match status" value="1"/>
</dbReference>
<dbReference type="KEGG" id="aten:116291725"/>
<dbReference type="PANTHER" id="PTHR34615">
    <property type="entry name" value="PX DOMAIN-CONTAINING PROTEIN"/>
    <property type="match status" value="1"/>
</dbReference>
<name>A0A6P8HEE0_ACTTE</name>
<evidence type="ECO:0000256" key="1">
    <source>
        <dbReference type="ARBA" id="ARBA00001968"/>
    </source>
</evidence>
<dbReference type="OrthoDB" id="5956446at2759"/>
<sequence length="361" mass="41449">MAAAARRNFDDVITVLLFDDSSDNSSSDDDDLDLLLVEFLFPPQTNKDVPRLNFQDITDADCETMFRFQKNDMEHLLDCLQIPEHFVCSQRTKATGMEALMILLRRLAYPNRWCDLVPIFGRPESELSLIFNKVLDDIYDRFKHLLESLDLIWLDPQLFSQVIYDKGAPLEQCWGFIDGTPRPIARPTANQRIMYSGHKRTHCLKFQSVQAPNGLIAHMYGPIEGRRHDAFMLGESGLLNKLQRFQKPSGEPYVIYGDPAYGITQNIISPFRGARLPPDQQQFNSLMSKVRVTVEWGFGKITQLFAFLDFKRNLKVLLQPTAKYYLVACVLVNCHTCLYGSQTSKFFGLDPPTLERYLSNQ</sequence>
<proteinExistence type="predicted"/>
<organism evidence="4 5">
    <name type="scientific">Actinia tenebrosa</name>
    <name type="common">Australian red waratah sea anemone</name>
    <dbReference type="NCBI Taxonomy" id="6105"/>
    <lineage>
        <taxon>Eukaryota</taxon>
        <taxon>Metazoa</taxon>
        <taxon>Cnidaria</taxon>
        <taxon>Anthozoa</taxon>
        <taxon>Hexacorallia</taxon>
        <taxon>Actiniaria</taxon>
        <taxon>Actiniidae</taxon>
        <taxon>Actinia</taxon>
    </lineage>
</organism>
<dbReference type="PANTHER" id="PTHR34615:SF1">
    <property type="entry name" value="PX DOMAIN-CONTAINING PROTEIN"/>
    <property type="match status" value="1"/>
</dbReference>
<evidence type="ECO:0000256" key="2">
    <source>
        <dbReference type="ARBA" id="ARBA00022723"/>
    </source>
</evidence>
<feature type="domain" description="DDE Tnp4" evidence="3">
    <location>
        <begin position="177"/>
        <end position="333"/>
    </location>
</feature>
<dbReference type="Proteomes" id="UP000515163">
    <property type="component" value="Unplaced"/>
</dbReference>
<accession>A0A6P8HEE0</accession>
<keyword evidence="2" id="KW-0479">Metal-binding</keyword>
<dbReference type="GeneID" id="116291725"/>
<evidence type="ECO:0000313" key="4">
    <source>
        <dbReference type="Proteomes" id="UP000515163"/>
    </source>
</evidence>
<dbReference type="InterPro" id="IPR027806">
    <property type="entry name" value="HARBI1_dom"/>
</dbReference>
<reference evidence="5" key="1">
    <citation type="submission" date="2025-08" db="UniProtKB">
        <authorList>
            <consortium name="RefSeq"/>
        </authorList>
    </citation>
    <scope>IDENTIFICATION</scope>
</reference>
<dbReference type="InParanoid" id="A0A6P8HEE0"/>
<gene>
    <name evidence="5" type="primary">LOC116291725</name>
</gene>